<keyword evidence="2" id="KW-1185">Reference proteome</keyword>
<keyword evidence="1" id="KW-0687">Ribonucleoprotein</keyword>
<dbReference type="GO" id="GO:0005840">
    <property type="term" value="C:ribosome"/>
    <property type="evidence" value="ECO:0007669"/>
    <property type="project" value="UniProtKB-KW"/>
</dbReference>
<comment type="caution">
    <text evidence="1">The sequence shown here is derived from an EMBL/GenBank/DDBJ whole genome shotgun (WGS) entry which is preliminary data.</text>
</comment>
<keyword evidence="1" id="KW-0689">Ribosomal protein</keyword>
<feature type="non-terminal residue" evidence="1">
    <location>
        <position position="1"/>
    </location>
</feature>
<dbReference type="EMBL" id="BMAC01000803">
    <property type="protein sequence ID" value="GFQ03126.1"/>
    <property type="molecule type" value="Genomic_DNA"/>
</dbReference>
<organism evidence="1 2">
    <name type="scientific">Phtheirospermum japonicum</name>
    <dbReference type="NCBI Taxonomy" id="374723"/>
    <lineage>
        <taxon>Eukaryota</taxon>
        <taxon>Viridiplantae</taxon>
        <taxon>Streptophyta</taxon>
        <taxon>Embryophyta</taxon>
        <taxon>Tracheophyta</taxon>
        <taxon>Spermatophyta</taxon>
        <taxon>Magnoliopsida</taxon>
        <taxon>eudicotyledons</taxon>
        <taxon>Gunneridae</taxon>
        <taxon>Pentapetalae</taxon>
        <taxon>asterids</taxon>
        <taxon>lamiids</taxon>
        <taxon>Lamiales</taxon>
        <taxon>Orobanchaceae</taxon>
        <taxon>Orobanchaceae incertae sedis</taxon>
        <taxon>Phtheirospermum</taxon>
    </lineage>
</organism>
<gene>
    <name evidence="1" type="ORF">PHJA_002456400</name>
</gene>
<reference evidence="1" key="1">
    <citation type="submission" date="2020-07" db="EMBL/GenBank/DDBJ databases">
        <title>Ethylene signaling mediates host invasion by parasitic plants.</title>
        <authorList>
            <person name="Yoshida S."/>
        </authorList>
    </citation>
    <scope>NUCLEOTIDE SEQUENCE</scope>
    <source>
        <strain evidence="1">Okayama</strain>
    </source>
</reference>
<name>A0A830D7K7_9LAMI</name>
<dbReference type="Proteomes" id="UP000653305">
    <property type="component" value="Unassembled WGS sequence"/>
</dbReference>
<evidence type="ECO:0000313" key="1">
    <source>
        <dbReference type="EMBL" id="GFQ03126.1"/>
    </source>
</evidence>
<protein>
    <submittedName>
        <fullName evidence="1">50S ribosomal protein l2 chloroplastic</fullName>
    </submittedName>
</protein>
<proteinExistence type="predicted"/>
<dbReference type="AlphaFoldDB" id="A0A830D7K7"/>
<evidence type="ECO:0000313" key="2">
    <source>
        <dbReference type="Proteomes" id="UP000653305"/>
    </source>
</evidence>
<accession>A0A830D7K7</accession>
<sequence length="64" mass="7220">LQGAYPANAWIRLYPNFSDSPQHSPLVRLLLSSFWISNGPPQKVVLMWPISPLLQSVSLQHPLL</sequence>